<keyword evidence="3" id="KW-0378">Hydrolase</keyword>
<keyword evidence="2" id="KW-0479">Metal-binding</keyword>
<proteinExistence type="predicted"/>
<sequence length="343" mass="37880">MDRLHTVPLPDRTALEQGLWHWLKAQPGPVWMTQPGQDPNRHRVVITLLHGNEPSGSHGVWHWLTRGEIPAVTCHFCLINLQAALAEPGFAHRHLPGQPDLNRCFGTPAASESEHPAWQLTHALWQRISALQPEAVVDLHNTSGSGPSFAVATVNDERHRALASLFTERMLLTEVMLGALMERTNTRFPIVTIECGGAVDPQAITVASEGITRFCLAEAIDRVTEGDWRLEVLERPLRVQLSPGCAVDYAERPSDWADLTLPPDIERLNFGWLGADEPLGWLGSLGLKAITVNDGHGQLDPGSLFYQDGDRLCLAQGCKLFMITTHPQIAVSDCLFYAVRAEE</sequence>
<keyword evidence="7" id="KW-1185">Reference proteome</keyword>
<comment type="cofactor">
    <cofactor evidence="1">
        <name>Zn(2+)</name>
        <dbReference type="ChEBI" id="CHEBI:29105"/>
    </cofactor>
</comment>
<reference evidence="7" key="1">
    <citation type="journal article" date="2019" name="Int. J. Syst. Evol. Microbiol.">
        <title>The Global Catalogue of Microorganisms (GCM) 10K type strain sequencing project: providing services to taxonomists for standard genome sequencing and annotation.</title>
        <authorList>
            <consortium name="The Broad Institute Genomics Platform"/>
            <consortium name="The Broad Institute Genome Sequencing Center for Infectious Disease"/>
            <person name="Wu L."/>
            <person name="Ma J."/>
        </authorList>
    </citation>
    <scope>NUCLEOTIDE SEQUENCE [LARGE SCALE GENOMIC DNA]</scope>
    <source>
        <strain evidence="7">JCM 18720</strain>
    </source>
</reference>
<evidence type="ECO:0000256" key="2">
    <source>
        <dbReference type="ARBA" id="ARBA00022723"/>
    </source>
</evidence>
<evidence type="ECO:0000256" key="3">
    <source>
        <dbReference type="ARBA" id="ARBA00022801"/>
    </source>
</evidence>
<dbReference type="SUPFAM" id="SSF53187">
    <property type="entry name" value="Zn-dependent exopeptidases"/>
    <property type="match status" value="1"/>
</dbReference>
<accession>A0ABP9S8C8</accession>
<evidence type="ECO:0000256" key="1">
    <source>
        <dbReference type="ARBA" id="ARBA00001947"/>
    </source>
</evidence>
<dbReference type="Proteomes" id="UP001501600">
    <property type="component" value="Unassembled WGS sequence"/>
</dbReference>
<evidence type="ECO:0000256" key="4">
    <source>
        <dbReference type="ARBA" id="ARBA00022833"/>
    </source>
</evidence>
<keyword evidence="4" id="KW-0862">Zinc</keyword>
<feature type="domain" description="Succinylglutamate desuccinylase/Aspartoacylase catalytic" evidence="5">
    <location>
        <begin position="49"/>
        <end position="172"/>
    </location>
</feature>
<evidence type="ECO:0000313" key="7">
    <source>
        <dbReference type="Proteomes" id="UP001501600"/>
    </source>
</evidence>
<evidence type="ECO:0000313" key="6">
    <source>
        <dbReference type="EMBL" id="GAA5192037.1"/>
    </source>
</evidence>
<dbReference type="InterPro" id="IPR055438">
    <property type="entry name" value="AstE_AspA_cat"/>
</dbReference>
<dbReference type="Pfam" id="PF24827">
    <property type="entry name" value="AstE_AspA_cat"/>
    <property type="match status" value="1"/>
</dbReference>
<dbReference type="EMBL" id="BAABLF010000013">
    <property type="protein sequence ID" value="GAA5192037.1"/>
    <property type="molecule type" value="Genomic_DNA"/>
</dbReference>
<protein>
    <recommendedName>
        <fullName evidence="5">Succinylglutamate desuccinylase/Aspartoacylase catalytic domain-containing protein</fullName>
    </recommendedName>
</protein>
<comment type="caution">
    <text evidence="6">The sequence shown here is derived from an EMBL/GenBank/DDBJ whole genome shotgun (WGS) entry which is preliminary data.</text>
</comment>
<name>A0ABP9S8C8_9GAMM</name>
<gene>
    <name evidence="6" type="ORF">GCM10025772_20220</name>
</gene>
<dbReference type="Gene3D" id="3.40.630.10">
    <property type="entry name" value="Zn peptidases"/>
    <property type="match status" value="1"/>
</dbReference>
<organism evidence="6 7">
    <name type="scientific">Ferrimonas gelatinilytica</name>
    <dbReference type="NCBI Taxonomy" id="1255257"/>
    <lineage>
        <taxon>Bacteria</taxon>
        <taxon>Pseudomonadati</taxon>
        <taxon>Pseudomonadota</taxon>
        <taxon>Gammaproteobacteria</taxon>
        <taxon>Alteromonadales</taxon>
        <taxon>Ferrimonadaceae</taxon>
        <taxon>Ferrimonas</taxon>
    </lineage>
</organism>
<evidence type="ECO:0000259" key="5">
    <source>
        <dbReference type="Pfam" id="PF24827"/>
    </source>
</evidence>